<name>X1FTM7_9ZZZZ</name>
<sequence>KGIDICKELRKMDKFKEIPIIAASSSPVEGNRESIFARAGFNKSLSKPLNLKEFKEVIKEFLS</sequence>
<dbReference type="EMBL" id="BARU01003472">
    <property type="protein sequence ID" value="GAH24123.1"/>
    <property type="molecule type" value="Genomic_DNA"/>
</dbReference>
<evidence type="ECO:0000259" key="1">
    <source>
        <dbReference type="PROSITE" id="PS50110"/>
    </source>
</evidence>
<dbReference type="InterPro" id="IPR001789">
    <property type="entry name" value="Sig_transdc_resp-reg_receiver"/>
</dbReference>
<gene>
    <name evidence="2" type="ORF">S03H2_07502</name>
</gene>
<feature type="domain" description="Response regulatory" evidence="1">
    <location>
        <begin position="1"/>
        <end position="62"/>
    </location>
</feature>
<dbReference type="SUPFAM" id="SSF52172">
    <property type="entry name" value="CheY-like"/>
    <property type="match status" value="1"/>
</dbReference>
<dbReference type="AlphaFoldDB" id="X1FTM7"/>
<dbReference type="GO" id="GO:0000160">
    <property type="term" value="P:phosphorelay signal transduction system"/>
    <property type="evidence" value="ECO:0007669"/>
    <property type="project" value="InterPro"/>
</dbReference>
<dbReference type="PROSITE" id="PS50110">
    <property type="entry name" value="RESPONSE_REGULATORY"/>
    <property type="match status" value="1"/>
</dbReference>
<reference evidence="2" key="1">
    <citation type="journal article" date="2014" name="Front. Microbiol.">
        <title>High frequency of phylogenetically diverse reductive dehalogenase-homologous genes in deep subseafloor sedimentary metagenomes.</title>
        <authorList>
            <person name="Kawai M."/>
            <person name="Futagami T."/>
            <person name="Toyoda A."/>
            <person name="Takaki Y."/>
            <person name="Nishi S."/>
            <person name="Hori S."/>
            <person name="Arai W."/>
            <person name="Tsubouchi T."/>
            <person name="Morono Y."/>
            <person name="Uchiyama I."/>
            <person name="Ito T."/>
            <person name="Fujiyama A."/>
            <person name="Inagaki F."/>
            <person name="Takami H."/>
        </authorList>
    </citation>
    <scope>NUCLEOTIDE SEQUENCE</scope>
    <source>
        <strain evidence="2">Expedition CK06-06</strain>
    </source>
</reference>
<proteinExistence type="predicted"/>
<dbReference type="InterPro" id="IPR011006">
    <property type="entry name" value="CheY-like_superfamily"/>
</dbReference>
<dbReference type="Gene3D" id="3.40.50.2300">
    <property type="match status" value="1"/>
</dbReference>
<feature type="non-terminal residue" evidence="2">
    <location>
        <position position="1"/>
    </location>
</feature>
<organism evidence="2">
    <name type="scientific">marine sediment metagenome</name>
    <dbReference type="NCBI Taxonomy" id="412755"/>
    <lineage>
        <taxon>unclassified sequences</taxon>
        <taxon>metagenomes</taxon>
        <taxon>ecological metagenomes</taxon>
    </lineage>
</organism>
<comment type="caution">
    <text evidence="2">The sequence shown here is derived from an EMBL/GenBank/DDBJ whole genome shotgun (WGS) entry which is preliminary data.</text>
</comment>
<evidence type="ECO:0000313" key="2">
    <source>
        <dbReference type="EMBL" id="GAH24123.1"/>
    </source>
</evidence>
<accession>X1FTM7</accession>
<protein>
    <recommendedName>
        <fullName evidence="1">Response regulatory domain-containing protein</fullName>
    </recommendedName>
</protein>